<dbReference type="Proteomes" id="UP000076580">
    <property type="component" value="Chromosome 02"/>
</dbReference>
<dbReference type="GeneID" id="63716976"/>
<keyword evidence="1" id="KW-0472">Membrane</keyword>
<evidence type="ECO:0000313" key="3">
    <source>
        <dbReference type="Proteomes" id="UP000076580"/>
    </source>
</evidence>
<name>A0A151GJN9_DRECN</name>
<reference evidence="2 3" key="1">
    <citation type="journal article" date="2016" name="Sci. Rep.">
        <title>Insights into Adaptations to a Near-Obligate Nematode Endoparasitic Lifestyle from the Finished Genome of Drechmeria coniospora.</title>
        <authorList>
            <person name="Zhang L."/>
            <person name="Zhou Z."/>
            <person name="Guo Q."/>
            <person name="Fokkens L."/>
            <person name="Miskei M."/>
            <person name="Pocsi I."/>
            <person name="Zhang W."/>
            <person name="Chen M."/>
            <person name="Wang L."/>
            <person name="Sun Y."/>
            <person name="Donzelli B.G."/>
            <person name="Gibson D.M."/>
            <person name="Nelson D.R."/>
            <person name="Luo J.G."/>
            <person name="Rep M."/>
            <person name="Liu H."/>
            <person name="Yang S."/>
            <person name="Wang J."/>
            <person name="Krasnoff S.B."/>
            <person name="Xu Y."/>
            <person name="Molnar I."/>
            <person name="Lin M."/>
        </authorList>
    </citation>
    <scope>NUCLEOTIDE SEQUENCE [LARGE SCALE GENOMIC DNA]</scope>
    <source>
        <strain evidence="2 3">ARSEF 6962</strain>
    </source>
</reference>
<organism evidence="2 3">
    <name type="scientific">Drechmeria coniospora</name>
    <name type="common">Nematophagous fungus</name>
    <name type="synonym">Meria coniospora</name>
    <dbReference type="NCBI Taxonomy" id="98403"/>
    <lineage>
        <taxon>Eukaryota</taxon>
        <taxon>Fungi</taxon>
        <taxon>Dikarya</taxon>
        <taxon>Ascomycota</taxon>
        <taxon>Pezizomycotina</taxon>
        <taxon>Sordariomycetes</taxon>
        <taxon>Hypocreomycetidae</taxon>
        <taxon>Hypocreales</taxon>
        <taxon>Ophiocordycipitaceae</taxon>
        <taxon>Drechmeria</taxon>
    </lineage>
</organism>
<feature type="transmembrane region" description="Helical" evidence="1">
    <location>
        <begin position="132"/>
        <end position="155"/>
    </location>
</feature>
<dbReference type="EMBL" id="LAYC01000002">
    <property type="protein sequence ID" value="KYK57325.1"/>
    <property type="molecule type" value="Genomic_DNA"/>
</dbReference>
<dbReference type="AlphaFoldDB" id="A0A151GJN9"/>
<comment type="caution">
    <text evidence="2">The sequence shown here is derived from an EMBL/GenBank/DDBJ whole genome shotgun (WGS) entry which is preliminary data.</text>
</comment>
<evidence type="ECO:0000256" key="1">
    <source>
        <dbReference type="SAM" id="Phobius"/>
    </source>
</evidence>
<keyword evidence="1" id="KW-1133">Transmembrane helix</keyword>
<dbReference type="STRING" id="98403.A0A151GJN9"/>
<keyword evidence="3" id="KW-1185">Reference proteome</keyword>
<accession>A0A151GJN9</accession>
<gene>
    <name evidence="2" type="ORF">DCS_04333</name>
</gene>
<protein>
    <submittedName>
        <fullName evidence="2">Mpv17 / PMP22 family protein</fullName>
    </submittedName>
</protein>
<keyword evidence="1" id="KW-0812">Transmembrane</keyword>
<dbReference type="RefSeq" id="XP_040656677.1">
    <property type="nucleotide sequence ID" value="XM_040801644.1"/>
</dbReference>
<evidence type="ECO:0000313" key="2">
    <source>
        <dbReference type="EMBL" id="KYK57325.1"/>
    </source>
</evidence>
<dbReference type="InParanoid" id="A0A151GJN9"/>
<proteinExistence type="predicted"/>
<sequence length="194" mass="21594">MPSPVVDATLQAAGLSLISNLCAQFIQAHQTQRLSCRAAVQQAPNLELRQLVRFLALQLITTPPNFQWQIYLEKRFPAYLPSTRGPRNKKDKDELELRSLEEAARVGYGSEPLGPVAVAPYKFSMRNTMMKWFVDCFTAGAIVNTVAFLVIMGMMKGQRVSQICDNVRTVLLAPFPPPNIGLFPCRTRGRVGVS</sequence>